<dbReference type="InterPro" id="IPR001789">
    <property type="entry name" value="Sig_transdc_resp-reg_receiver"/>
</dbReference>
<evidence type="ECO:0000256" key="4">
    <source>
        <dbReference type="ARBA" id="ARBA00023125"/>
    </source>
</evidence>
<dbReference type="CDD" id="cd17574">
    <property type="entry name" value="REC_OmpR"/>
    <property type="match status" value="1"/>
</dbReference>
<keyword evidence="5" id="KW-0804">Transcription</keyword>
<evidence type="ECO:0000256" key="3">
    <source>
        <dbReference type="ARBA" id="ARBA00023015"/>
    </source>
</evidence>
<proteinExistence type="predicted"/>
<feature type="modified residue" description="4-aspartylphosphate" evidence="6">
    <location>
        <position position="55"/>
    </location>
</feature>
<protein>
    <submittedName>
        <fullName evidence="8">Response regulator transcription factor</fullName>
    </submittedName>
</protein>
<dbReference type="AlphaFoldDB" id="A0A6N9TK33"/>
<evidence type="ECO:0000259" key="7">
    <source>
        <dbReference type="PROSITE" id="PS50110"/>
    </source>
</evidence>
<dbReference type="GO" id="GO:0000156">
    <property type="term" value="F:phosphorelay response regulator activity"/>
    <property type="evidence" value="ECO:0007669"/>
    <property type="project" value="TreeGrafter"/>
</dbReference>
<dbReference type="InterPro" id="IPR011006">
    <property type="entry name" value="CheY-like_superfamily"/>
</dbReference>
<sequence length="133" mass="15120">MKPKALIVEDDEQFAFLVGYIFSREGYEIVHAPDSRAALEATARLAGPPAFVLLDLMLPYMDGFQLLSEIRRTPGWRRVPVVVLSARTAEADVVRALDLGADDYVLKPFRPEELLARVRRAVRSRRRQQEEPV</sequence>
<dbReference type="GO" id="GO:0032993">
    <property type="term" value="C:protein-DNA complex"/>
    <property type="evidence" value="ECO:0007669"/>
    <property type="project" value="TreeGrafter"/>
</dbReference>
<dbReference type="Proteomes" id="UP000469346">
    <property type="component" value="Unassembled WGS sequence"/>
</dbReference>
<evidence type="ECO:0000256" key="5">
    <source>
        <dbReference type="ARBA" id="ARBA00023163"/>
    </source>
</evidence>
<keyword evidence="3" id="KW-0805">Transcription regulation</keyword>
<name>A0A6N9TK33_DISTH</name>
<dbReference type="SUPFAM" id="SSF52172">
    <property type="entry name" value="CheY-like"/>
    <property type="match status" value="1"/>
</dbReference>
<dbReference type="EMBL" id="JAAGRR010000011">
    <property type="protein sequence ID" value="NDY41622.1"/>
    <property type="molecule type" value="Genomic_DNA"/>
</dbReference>
<evidence type="ECO:0000256" key="1">
    <source>
        <dbReference type="ARBA" id="ARBA00022553"/>
    </source>
</evidence>
<comment type="caution">
    <text evidence="8">The sequence shown here is derived from an EMBL/GenBank/DDBJ whole genome shotgun (WGS) entry which is preliminary data.</text>
</comment>
<reference evidence="8 9" key="1">
    <citation type="submission" date="2020-02" db="EMBL/GenBank/DDBJ databases">
        <title>Comparative genomics of sulfur disproportionating microorganisms.</title>
        <authorList>
            <person name="Ward L.M."/>
            <person name="Bertran E."/>
            <person name="Johnston D.T."/>
        </authorList>
    </citation>
    <scope>NUCLEOTIDE SEQUENCE [LARGE SCALE GENOMIC DNA]</scope>
    <source>
        <strain evidence="8 9">DSM 100025</strain>
    </source>
</reference>
<dbReference type="InterPro" id="IPR039420">
    <property type="entry name" value="WalR-like"/>
</dbReference>
<evidence type="ECO:0000313" key="9">
    <source>
        <dbReference type="Proteomes" id="UP000469346"/>
    </source>
</evidence>
<feature type="domain" description="Response regulatory" evidence="7">
    <location>
        <begin position="4"/>
        <end position="122"/>
    </location>
</feature>
<keyword evidence="9" id="KW-1185">Reference proteome</keyword>
<accession>A0A6N9TK33</accession>
<keyword evidence="4" id="KW-0238">DNA-binding</keyword>
<dbReference type="PANTHER" id="PTHR48111:SF1">
    <property type="entry name" value="TWO-COMPONENT RESPONSE REGULATOR ORR33"/>
    <property type="match status" value="1"/>
</dbReference>
<organism evidence="8 9">
    <name type="scientific">Dissulfurirhabdus thermomarina</name>
    <dbReference type="NCBI Taxonomy" id="1765737"/>
    <lineage>
        <taxon>Bacteria</taxon>
        <taxon>Deltaproteobacteria</taxon>
        <taxon>Dissulfurirhabdaceae</taxon>
        <taxon>Dissulfurirhabdus</taxon>
    </lineage>
</organism>
<dbReference type="GO" id="GO:0006355">
    <property type="term" value="P:regulation of DNA-templated transcription"/>
    <property type="evidence" value="ECO:0007669"/>
    <property type="project" value="TreeGrafter"/>
</dbReference>
<keyword evidence="2" id="KW-0902">Two-component regulatory system</keyword>
<dbReference type="RefSeq" id="WP_163297776.1">
    <property type="nucleotide sequence ID" value="NZ_JAAGRR010000011.1"/>
</dbReference>
<keyword evidence="1 6" id="KW-0597">Phosphoprotein</keyword>
<gene>
    <name evidence="8" type="ORF">G3N55_01985</name>
</gene>
<evidence type="ECO:0000313" key="8">
    <source>
        <dbReference type="EMBL" id="NDY41622.1"/>
    </source>
</evidence>
<dbReference type="GO" id="GO:0000976">
    <property type="term" value="F:transcription cis-regulatory region binding"/>
    <property type="evidence" value="ECO:0007669"/>
    <property type="project" value="TreeGrafter"/>
</dbReference>
<evidence type="ECO:0000256" key="6">
    <source>
        <dbReference type="PROSITE-ProRule" id="PRU00169"/>
    </source>
</evidence>
<dbReference type="SMART" id="SM00448">
    <property type="entry name" value="REC"/>
    <property type="match status" value="1"/>
</dbReference>
<evidence type="ECO:0000256" key="2">
    <source>
        <dbReference type="ARBA" id="ARBA00023012"/>
    </source>
</evidence>
<dbReference type="PROSITE" id="PS50110">
    <property type="entry name" value="RESPONSE_REGULATORY"/>
    <property type="match status" value="1"/>
</dbReference>
<dbReference type="PANTHER" id="PTHR48111">
    <property type="entry name" value="REGULATOR OF RPOS"/>
    <property type="match status" value="1"/>
</dbReference>
<dbReference type="Gene3D" id="3.40.50.2300">
    <property type="match status" value="1"/>
</dbReference>
<dbReference type="Pfam" id="PF00072">
    <property type="entry name" value="Response_reg"/>
    <property type="match status" value="1"/>
</dbReference>
<dbReference type="GO" id="GO:0005829">
    <property type="term" value="C:cytosol"/>
    <property type="evidence" value="ECO:0007669"/>
    <property type="project" value="TreeGrafter"/>
</dbReference>